<dbReference type="SMART" id="SM00347">
    <property type="entry name" value="HTH_MARR"/>
    <property type="match status" value="1"/>
</dbReference>
<organism evidence="2 3">
    <name type="scientific">Pseudomonas gingeri</name>
    <dbReference type="NCBI Taxonomy" id="117681"/>
    <lineage>
        <taxon>Bacteria</taxon>
        <taxon>Pseudomonadati</taxon>
        <taxon>Pseudomonadota</taxon>
        <taxon>Gammaproteobacteria</taxon>
        <taxon>Pseudomonadales</taxon>
        <taxon>Pseudomonadaceae</taxon>
        <taxon>Pseudomonas</taxon>
    </lineage>
</organism>
<dbReference type="InterPro" id="IPR039422">
    <property type="entry name" value="MarR/SlyA-like"/>
</dbReference>
<dbReference type="Proteomes" id="UP000539985">
    <property type="component" value="Unassembled WGS sequence"/>
</dbReference>
<evidence type="ECO:0000313" key="3">
    <source>
        <dbReference type="Proteomes" id="UP000539985"/>
    </source>
</evidence>
<evidence type="ECO:0000259" key="1">
    <source>
        <dbReference type="PROSITE" id="PS50995"/>
    </source>
</evidence>
<accession>A0A7Y8C204</accession>
<name>A0A7Y8C204_9PSED</name>
<dbReference type="PRINTS" id="PR00598">
    <property type="entry name" value="HTHMARR"/>
</dbReference>
<evidence type="ECO:0000313" key="2">
    <source>
        <dbReference type="EMBL" id="NWB95761.1"/>
    </source>
</evidence>
<dbReference type="Pfam" id="PF01047">
    <property type="entry name" value="MarR"/>
    <property type="match status" value="1"/>
</dbReference>
<feature type="domain" description="HTH marR-type" evidence="1">
    <location>
        <begin position="1"/>
        <end position="140"/>
    </location>
</feature>
<dbReference type="SUPFAM" id="SSF46785">
    <property type="entry name" value="Winged helix' DNA-binding domain"/>
    <property type="match status" value="1"/>
</dbReference>
<protein>
    <submittedName>
        <fullName evidence="2">Winged helix-turn-helix transcriptional regulator</fullName>
    </submittedName>
</protein>
<dbReference type="GO" id="GO:0006950">
    <property type="term" value="P:response to stress"/>
    <property type="evidence" value="ECO:0007669"/>
    <property type="project" value="TreeGrafter"/>
</dbReference>
<reference evidence="2 3" key="1">
    <citation type="submission" date="2020-04" db="EMBL/GenBank/DDBJ databases">
        <title>Molecular characterization of pseudomonads from Agaricus bisporus reveal novel blotch 2 pathogens in Western Europe.</title>
        <authorList>
            <person name="Taparia T."/>
            <person name="Krijger M."/>
            <person name="Haynes E."/>
            <person name="Elpinstone J.G."/>
            <person name="Noble R."/>
            <person name="Van Der Wolf J."/>
        </authorList>
    </citation>
    <scope>NUCLEOTIDE SEQUENCE [LARGE SCALE GENOMIC DNA]</scope>
    <source>
        <strain evidence="2 3">H7001</strain>
    </source>
</reference>
<dbReference type="GO" id="GO:0003700">
    <property type="term" value="F:DNA-binding transcription factor activity"/>
    <property type="evidence" value="ECO:0007669"/>
    <property type="project" value="InterPro"/>
</dbReference>
<dbReference type="InterPro" id="IPR036388">
    <property type="entry name" value="WH-like_DNA-bd_sf"/>
</dbReference>
<dbReference type="InterPro" id="IPR036390">
    <property type="entry name" value="WH_DNA-bd_sf"/>
</dbReference>
<dbReference type="InterPro" id="IPR000835">
    <property type="entry name" value="HTH_MarR-typ"/>
</dbReference>
<comment type="caution">
    <text evidence="2">The sequence shown here is derived from an EMBL/GenBank/DDBJ whole genome shotgun (WGS) entry which is preliminary data.</text>
</comment>
<dbReference type="RefSeq" id="WP_177101031.1">
    <property type="nucleotide sequence ID" value="NZ_JACAOS010000033.1"/>
</dbReference>
<dbReference type="PANTHER" id="PTHR33164:SF105">
    <property type="entry name" value="TRANSCRIPTIONAL REPRESSOR PROTEIN-RELATED"/>
    <property type="match status" value="1"/>
</dbReference>
<dbReference type="PANTHER" id="PTHR33164">
    <property type="entry name" value="TRANSCRIPTIONAL REGULATOR, MARR FAMILY"/>
    <property type="match status" value="1"/>
</dbReference>
<dbReference type="AlphaFoldDB" id="A0A7Y8C204"/>
<gene>
    <name evidence="2" type="ORF">HX882_07665</name>
</gene>
<proteinExistence type="predicted"/>
<dbReference type="EMBL" id="JACAQB010000004">
    <property type="protein sequence ID" value="NWB95761.1"/>
    <property type="molecule type" value="Genomic_DNA"/>
</dbReference>
<sequence length="148" mass="16663">MMPHDLDGVCNCLAARKAARYLTAFYDKALAPTGIRITQFTILHKLQRLGLMGVNQLAAAMAMDRTTLAANLKPLDREGFLRLTVNPEDRRARLIKITVKGEKQLEQCLPLWSEAQTHFEEQYGAEKAKNARELLTEVLLTGLDPWAE</sequence>
<dbReference type="PROSITE" id="PS50995">
    <property type="entry name" value="HTH_MARR_2"/>
    <property type="match status" value="1"/>
</dbReference>
<dbReference type="Gene3D" id="1.10.10.10">
    <property type="entry name" value="Winged helix-like DNA-binding domain superfamily/Winged helix DNA-binding domain"/>
    <property type="match status" value="1"/>
</dbReference>